<sequence length="39" mass="3948">MPAGSQALNDNEGRHAALGVWPRSSGCVAQISASSLTHA</sequence>
<dbReference type="AlphaFoldDB" id="A0A0C2D954"/>
<protein>
    <submittedName>
        <fullName evidence="1">Uncharacterized protein</fullName>
    </submittedName>
</protein>
<name>A0A0C2D954_9BACT</name>
<dbReference type="Proteomes" id="UP000031599">
    <property type="component" value="Unassembled WGS sequence"/>
</dbReference>
<organism evidence="1 2">
    <name type="scientific">Enhygromyxa salina</name>
    <dbReference type="NCBI Taxonomy" id="215803"/>
    <lineage>
        <taxon>Bacteria</taxon>
        <taxon>Pseudomonadati</taxon>
        <taxon>Myxococcota</taxon>
        <taxon>Polyangia</taxon>
        <taxon>Nannocystales</taxon>
        <taxon>Nannocystaceae</taxon>
        <taxon>Enhygromyxa</taxon>
    </lineage>
</organism>
<evidence type="ECO:0000313" key="1">
    <source>
        <dbReference type="EMBL" id="KIG16512.1"/>
    </source>
</evidence>
<comment type="caution">
    <text evidence="1">The sequence shown here is derived from an EMBL/GenBank/DDBJ whole genome shotgun (WGS) entry which is preliminary data.</text>
</comment>
<accession>A0A0C2D954</accession>
<gene>
    <name evidence="1" type="ORF">DB30_04425</name>
</gene>
<evidence type="ECO:0000313" key="2">
    <source>
        <dbReference type="Proteomes" id="UP000031599"/>
    </source>
</evidence>
<proteinExistence type="predicted"/>
<dbReference type="EMBL" id="JMCC02000037">
    <property type="protein sequence ID" value="KIG16512.1"/>
    <property type="molecule type" value="Genomic_DNA"/>
</dbReference>
<reference evidence="1 2" key="1">
    <citation type="submission" date="2014-12" db="EMBL/GenBank/DDBJ databases">
        <title>Genome assembly of Enhygromyxa salina DSM 15201.</title>
        <authorList>
            <person name="Sharma G."/>
            <person name="Subramanian S."/>
        </authorList>
    </citation>
    <scope>NUCLEOTIDE SEQUENCE [LARGE SCALE GENOMIC DNA]</scope>
    <source>
        <strain evidence="1 2">DSM 15201</strain>
    </source>
</reference>